<dbReference type="InterPro" id="IPR018060">
    <property type="entry name" value="HTH_AraC"/>
</dbReference>
<organism evidence="5 6">
    <name type="scientific">Phyllobacterium phragmitis</name>
    <dbReference type="NCBI Taxonomy" id="2670329"/>
    <lineage>
        <taxon>Bacteria</taxon>
        <taxon>Pseudomonadati</taxon>
        <taxon>Pseudomonadota</taxon>
        <taxon>Alphaproteobacteria</taxon>
        <taxon>Hyphomicrobiales</taxon>
        <taxon>Phyllobacteriaceae</taxon>
        <taxon>Phyllobacterium</taxon>
    </lineage>
</organism>
<proteinExistence type="predicted"/>
<keyword evidence="2" id="KW-0804">Transcription</keyword>
<evidence type="ECO:0000313" key="6">
    <source>
        <dbReference type="Proteomes" id="UP001628091"/>
    </source>
</evidence>
<dbReference type="Gene3D" id="3.40.50.880">
    <property type="match status" value="1"/>
</dbReference>
<dbReference type="PROSITE" id="PS01124">
    <property type="entry name" value="HTH_ARAC_FAMILY_2"/>
    <property type="match status" value="1"/>
</dbReference>
<dbReference type="Proteomes" id="UP001628091">
    <property type="component" value="Unassembled WGS sequence"/>
</dbReference>
<name>A0ABQ0H1V6_9HYPH</name>
<dbReference type="PANTHER" id="PTHR43130">
    <property type="entry name" value="ARAC-FAMILY TRANSCRIPTIONAL REGULATOR"/>
    <property type="match status" value="1"/>
</dbReference>
<comment type="caution">
    <text evidence="5">The sequence shown here is derived from an EMBL/GenBank/DDBJ whole genome shotgun (WGS) entry which is preliminary data.</text>
</comment>
<dbReference type="Gene3D" id="1.10.10.60">
    <property type="entry name" value="Homeodomain-like"/>
    <property type="match status" value="1"/>
</dbReference>
<dbReference type="InterPro" id="IPR029062">
    <property type="entry name" value="Class_I_gatase-like"/>
</dbReference>
<dbReference type="Pfam" id="PF01965">
    <property type="entry name" value="DJ-1_PfpI"/>
    <property type="match status" value="1"/>
</dbReference>
<dbReference type="RefSeq" id="WP_407865438.1">
    <property type="nucleotide sequence ID" value="NZ_BAAFZP010000001.1"/>
</dbReference>
<keyword evidence="6" id="KW-1185">Reference proteome</keyword>
<dbReference type="InterPro" id="IPR052158">
    <property type="entry name" value="INH-QAR"/>
</dbReference>
<keyword evidence="1" id="KW-0805">Transcription regulation</keyword>
<dbReference type="EMBL" id="BAAFZP010000001">
    <property type="protein sequence ID" value="GAB1582904.1"/>
    <property type="molecule type" value="Genomic_DNA"/>
</dbReference>
<dbReference type="Pfam" id="PF12833">
    <property type="entry name" value="HTH_18"/>
    <property type="match status" value="1"/>
</dbReference>
<dbReference type="InterPro" id="IPR002818">
    <property type="entry name" value="DJ-1/PfpI"/>
</dbReference>
<accession>A0ABQ0H1V6</accession>
<feature type="region of interest" description="Disordered" evidence="3">
    <location>
        <begin position="353"/>
        <end position="388"/>
    </location>
</feature>
<gene>
    <name evidence="5" type="ORF">PPNSA23_28470</name>
</gene>
<dbReference type="SMART" id="SM00342">
    <property type="entry name" value="HTH_ARAC"/>
    <property type="match status" value="1"/>
</dbReference>
<dbReference type="PANTHER" id="PTHR43130:SF3">
    <property type="entry name" value="HTH-TYPE TRANSCRIPTIONAL REGULATOR RV1931C"/>
    <property type="match status" value="1"/>
</dbReference>
<evidence type="ECO:0000256" key="3">
    <source>
        <dbReference type="SAM" id="MobiDB-lite"/>
    </source>
</evidence>
<evidence type="ECO:0000259" key="4">
    <source>
        <dbReference type="PROSITE" id="PS01124"/>
    </source>
</evidence>
<dbReference type="SUPFAM" id="SSF46689">
    <property type="entry name" value="Homeodomain-like"/>
    <property type="match status" value="2"/>
</dbReference>
<protein>
    <submittedName>
        <fullName evidence="5">GlxA family transcriptional regulator</fullName>
    </submittedName>
</protein>
<feature type="domain" description="HTH araC/xylS-type" evidence="4">
    <location>
        <begin position="226"/>
        <end position="324"/>
    </location>
</feature>
<reference evidence="5 6" key="1">
    <citation type="submission" date="2024-10" db="EMBL/GenBank/DDBJ databases">
        <title>Isolation, draft genome sequencing and identification of Phyllobacterium sp. NSA23, isolated from leaf soil.</title>
        <authorList>
            <person name="Akita H."/>
        </authorList>
    </citation>
    <scope>NUCLEOTIDE SEQUENCE [LARGE SCALE GENOMIC DNA]</scope>
    <source>
        <strain evidence="5 6">NSA23</strain>
    </source>
</reference>
<dbReference type="SUPFAM" id="SSF52317">
    <property type="entry name" value="Class I glutamine amidotransferase-like"/>
    <property type="match status" value="1"/>
</dbReference>
<feature type="compositionally biased region" description="Polar residues" evidence="3">
    <location>
        <begin position="370"/>
        <end position="381"/>
    </location>
</feature>
<dbReference type="CDD" id="cd03137">
    <property type="entry name" value="GATase1_AraC_1"/>
    <property type="match status" value="1"/>
</dbReference>
<sequence length="388" mass="41744">MDDRRTIAFVLFDQALALNLSGPAEALSVANHLLGSEAAGYDLLFLSEAGGLVRTSCGLAVETEALETAPPGTIDTLIVVGGLGAWAFTRETPLVQWIRRASKSVRRTCSICNGTFLLAAAGLLDGRRAVTHWCEVERLKTMYPGVRIELDPIYLRDGAIWTAAGMSAGIDLALALIDNDHGRRTSLSVAKELVVFLHRPGGQAQFSSALAAQTRLGTMPPAARLAELPAWIMNNLKADLSVDGLAKAVGMSLRTFARNFARWHGDTPAKLVRELRIEAACRHLEEGDSEIKLVADLCGFGDEERMRRAFLRRFGIPPTAYRDRFGRGGSGSVGNGGGRGALPLAKIRLLTPDRSEEGQQLARGSDDSEWLQSGRQANGSLPGQDRTG</sequence>
<evidence type="ECO:0000313" key="5">
    <source>
        <dbReference type="EMBL" id="GAB1582904.1"/>
    </source>
</evidence>
<evidence type="ECO:0000256" key="2">
    <source>
        <dbReference type="ARBA" id="ARBA00023163"/>
    </source>
</evidence>
<evidence type="ECO:0000256" key="1">
    <source>
        <dbReference type="ARBA" id="ARBA00023015"/>
    </source>
</evidence>
<dbReference type="InterPro" id="IPR009057">
    <property type="entry name" value="Homeodomain-like_sf"/>
</dbReference>